<sequence length="108" mass="12434">MSSSLKTPEPFSFGASDLASQWKLWRRQFEWYLIATRTDAEEDVDEEKQVVGEEKTVIRKFTVSLPTVFVNIHFLSSNEKFGSLKHLCLLTMVAEIKRFGGCIYQIPT</sequence>
<evidence type="ECO:0000313" key="1">
    <source>
        <dbReference type="EMBL" id="KZS07312.1"/>
    </source>
</evidence>
<comment type="caution">
    <text evidence="1">The sequence shown here is derived from an EMBL/GenBank/DDBJ whole genome shotgun (WGS) entry which is preliminary data.</text>
</comment>
<reference evidence="1 2" key="1">
    <citation type="submission" date="2016-03" db="EMBL/GenBank/DDBJ databases">
        <title>EvidentialGene: Evidence-directed Construction of Genes on Genomes.</title>
        <authorList>
            <person name="Gilbert D.G."/>
            <person name="Choi J.-H."/>
            <person name="Mockaitis K."/>
            <person name="Colbourne J."/>
            <person name="Pfrender M."/>
        </authorList>
    </citation>
    <scope>NUCLEOTIDE SEQUENCE [LARGE SCALE GENOMIC DNA]</scope>
    <source>
        <strain evidence="1 2">Xinb3</strain>
        <tissue evidence="1">Complete organism</tissue>
    </source>
</reference>
<accession>A0A164Q079</accession>
<dbReference type="Proteomes" id="UP000076858">
    <property type="component" value="Unassembled WGS sequence"/>
</dbReference>
<gene>
    <name evidence="1" type="ORF">APZ42_029004</name>
</gene>
<organism evidence="1 2">
    <name type="scientific">Daphnia magna</name>
    <dbReference type="NCBI Taxonomy" id="35525"/>
    <lineage>
        <taxon>Eukaryota</taxon>
        <taxon>Metazoa</taxon>
        <taxon>Ecdysozoa</taxon>
        <taxon>Arthropoda</taxon>
        <taxon>Crustacea</taxon>
        <taxon>Branchiopoda</taxon>
        <taxon>Diplostraca</taxon>
        <taxon>Cladocera</taxon>
        <taxon>Anomopoda</taxon>
        <taxon>Daphniidae</taxon>
        <taxon>Daphnia</taxon>
    </lineage>
</organism>
<name>A0A164Q079_9CRUS</name>
<dbReference type="EMBL" id="LRGB01002490">
    <property type="protein sequence ID" value="KZS07312.1"/>
    <property type="molecule type" value="Genomic_DNA"/>
</dbReference>
<keyword evidence="2" id="KW-1185">Reference proteome</keyword>
<dbReference type="AlphaFoldDB" id="A0A164Q079"/>
<proteinExistence type="predicted"/>
<protein>
    <submittedName>
        <fullName evidence="1">Uncharacterized protein</fullName>
    </submittedName>
</protein>
<evidence type="ECO:0000313" key="2">
    <source>
        <dbReference type="Proteomes" id="UP000076858"/>
    </source>
</evidence>